<protein>
    <submittedName>
        <fullName evidence="5">AraC family transcriptional regulator</fullName>
    </submittedName>
</protein>
<dbReference type="GO" id="GO:0043565">
    <property type="term" value="F:sequence-specific DNA binding"/>
    <property type="evidence" value="ECO:0007669"/>
    <property type="project" value="InterPro"/>
</dbReference>
<evidence type="ECO:0000259" key="4">
    <source>
        <dbReference type="PROSITE" id="PS01124"/>
    </source>
</evidence>
<evidence type="ECO:0000256" key="2">
    <source>
        <dbReference type="ARBA" id="ARBA00023125"/>
    </source>
</evidence>
<keyword evidence="2" id="KW-0238">DNA-binding</keyword>
<dbReference type="GO" id="GO:0003700">
    <property type="term" value="F:DNA-binding transcription factor activity"/>
    <property type="evidence" value="ECO:0007669"/>
    <property type="project" value="InterPro"/>
</dbReference>
<dbReference type="InterPro" id="IPR020449">
    <property type="entry name" value="Tscrpt_reg_AraC-type_HTH"/>
</dbReference>
<evidence type="ECO:0000313" key="5">
    <source>
        <dbReference type="EMBL" id="MBB2183937.1"/>
    </source>
</evidence>
<evidence type="ECO:0000256" key="3">
    <source>
        <dbReference type="ARBA" id="ARBA00023163"/>
    </source>
</evidence>
<reference evidence="5 6" key="1">
    <citation type="submission" date="2020-07" db="EMBL/GenBank/DDBJ databases">
        <title>Characterization and genome sequencing of isolate MD1, a novel member within the family Lachnospiraceae.</title>
        <authorList>
            <person name="Rettenmaier R."/>
            <person name="Di Bello L."/>
            <person name="Zinser C."/>
            <person name="Scheitz K."/>
            <person name="Liebl W."/>
            <person name="Zverlov V."/>
        </authorList>
    </citation>
    <scope>NUCLEOTIDE SEQUENCE [LARGE SCALE GENOMIC DNA]</scope>
    <source>
        <strain evidence="5 6">MD1</strain>
    </source>
</reference>
<gene>
    <name evidence="5" type="ORF">H0486_13740</name>
</gene>
<dbReference type="InterPro" id="IPR009057">
    <property type="entry name" value="Homeodomain-like_sf"/>
</dbReference>
<comment type="caution">
    <text evidence="5">The sequence shown here is derived from an EMBL/GenBank/DDBJ whole genome shotgun (WGS) entry which is preliminary data.</text>
</comment>
<dbReference type="InterPro" id="IPR003313">
    <property type="entry name" value="AraC-bd"/>
</dbReference>
<name>A0A839K3J9_9FIRM</name>
<dbReference type="InterPro" id="IPR018060">
    <property type="entry name" value="HTH_AraC"/>
</dbReference>
<dbReference type="PRINTS" id="PR00032">
    <property type="entry name" value="HTHARAC"/>
</dbReference>
<proteinExistence type="predicted"/>
<dbReference type="SMART" id="SM00342">
    <property type="entry name" value="HTH_ARAC"/>
    <property type="match status" value="1"/>
</dbReference>
<dbReference type="RefSeq" id="WP_228353548.1">
    <property type="nucleotide sequence ID" value="NZ_JACEGA010000001.1"/>
</dbReference>
<evidence type="ECO:0000313" key="6">
    <source>
        <dbReference type="Proteomes" id="UP000574276"/>
    </source>
</evidence>
<organism evidence="5 6">
    <name type="scientific">Variimorphobacter saccharofermentans</name>
    <dbReference type="NCBI Taxonomy" id="2755051"/>
    <lineage>
        <taxon>Bacteria</taxon>
        <taxon>Bacillati</taxon>
        <taxon>Bacillota</taxon>
        <taxon>Clostridia</taxon>
        <taxon>Lachnospirales</taxon>
        <taxon>Lachnospiraceae</taxon>
        <taxon>Variimorphobacter</taxon>
    </lineage>
</organism>
<accession>A0A839K3J9</accession>
<keyword evidence="1" id="KW-0805">Transcription regulation</keyword>
<feature type="domain" description="HTH araC/xylS-type" evidence="4">
    <location>
        <begin position="164"/>
        <end position="262"/>
    </location>
</feature>
<dbReference type="Pfam" id="PF02311">
    <property type="entry name" value="AraC_binding"/>
    <property type="match status" value="1"/>
</dbReference>
<dbReference type="EMBL" id="JACEGA010000001">
    <property type="protein sequence ID" value="MBB2183937.1"/>
    <property type="molecule type" value="Genomic_DNA"/>
</dbReference>
<dbReference type="InterPro" id="IPR037923">
    <property type="entry name" value="HTH-like"/>
</dbReference>
<dbReference type="Gene3D" id="1.10.10.60">
    <property type="entry name" value="Homeodomain-like"/>
    <property type="match status" value="2"/>
</dbReference>
<dbReference type="Pfam" id="PF12833">
    <property type="entry name" value="HTH_18"/>
    <property type="match status" value="1"/>
</dbReference>
<keyword evidence="3" id="KW-0804">Transcription</keyword>
<sequence>MINCHISMENLITYHWCGKFKSPTSEWIHMTRNLNEHELFFVTEGTLYIADTQGKYVVSKDEYLLMPPTDKQYGYAPSDCTFFWFHFTPSSISTQDDIIIPQQSKIPNIERIIILMNQLREADRRYHHRYTLDLLATGLIMELYNQIQSKENGDTLTTKAHLYQAILDYVQWNRFTRISVMELSEYFGYHEKYLSSVFKSIAGISLKQYLLQEIMEHAKAELINSNKTIAQIGYSIGYTDSHNFSNAFKKVTGISPSAYRNSCTRLPKTPD</sequence>
<dbReference type="Proteomes" id="UP000574276">
    <property type="component" value="Unassembled WGS sequence"/>
</dbReference>
<evidence type="ECO:0000256" key="1">
    <source>
        <dbReference type="ARBA" id="ARBA00023015"/>
    </source>
</evidence>
<dbReference type="SUPFAM" id="SSF46689">
    <property type="entry name" value="Homeodomain-like"/>
    <property type="match status" value="2"/>
</dbReference>
<keyword evidence="6" id="KW-1185">Reference proteome</keyword>
<dbReference type="AlphaFoldDB" id="A0A839K3J9"/>
<dbReference type="PANTHER" id="PTHR43280">
    <property type="entry name" value="ARAC-FAMILY TRANSCRIPTIONAL REGULATOR"/>
    <property type="match status" value="1"/>
</dbReference>
<dbReference type="PROSITE" id="PS01124">
    <property type="entry name" value="HTH_ARAC_FAMILY_2"/>
    <property type="match status" value="1"/>
</dbReference>
<dbReference type="SUPFAM" id="SSF51215">
    <property type="entry name" value="Regulatory protein AraC"/>
    <property type="match status" value="1"/>
</dbReference>
<dbReference type="PANTHER" id="PTHR43280:SF30">
    <property type="entry name" value="MMSAB OPERON REGULATORY PROTEIN"/>
    <property type="match status" value="1"/>
</dbReference>